<dbReference type="InterPro" id="IPR045687">
    <property type="entry name" value="PIGG/GPI7_C"/>
</dbReference>
<evidence type="ECO:0000256" key="1">
    <source>
        <dbReference type="ARBA" id="ARBA00004477"/>
    </source>
</evidence>
<feature type="transmembrane region" description="Helical" evidence="11">
    <location>
        <begin position="524"/>
        <end position="543"/>
    </location>
</feature>
<feature type="transmembrane region" description="Helical" evidence="11">
    <location>
        <begin position="737"/>
        <end position="760"/>
    </location>
</feature>
<evidence type="ECO:0000256" key="7">
    <source>
        <dbReference type="ARBA" id="ARBA00022824"/>
    </source>
</evidence>
<dbReference type="InterPro" id="IPR037675">
    <property type="entry name" value="PIG-O_N"/>
</dbReference>
<dbReference type="SUPFAM" id="SSF53649">
    <property type="entry name" value="Alkaline phosphatase-like"/>
    <property type="match status" value="1"/>
</dbReference>
<dbReference type="AlphaFoldDB" id="A0A2V5IRA9"/>
<dbReference type="UniPathway" id="UPA00196"/>
<keyword evidence="6 11" id="KW-0812">Transmembrane</keyword>
<proteinExistence type="inferred from homology"/>
<keyword evidence="4" id="KW-0337">GPI-anchor biosynthesis</keyword>
<keyword evidence="14" id="KW-1185">Reference proteome</keyword>
<feature type="domain" description="GPI ethanolamine phosphate transferase 2 C-terminal" evidence="12">
    <location>
        <begin position="684"/>
        <end position="929"/>
    </location>
</feature>
<dbReference type="PANTHER" id="PTHR23071">
    <property type="entry name" value="PHOSPHATIDYLINOSITOL GLYCAN"/>
    <property type="match status" value="1"/>
</dbReference>
<dbReference type="PANTHER" id="PTHR23071:SF1">
    <property type="entry name" value="GPI ETHANOLAMINE PHOSPHATE TRANSFERASE 3"/>
    <property type="match status" value="1"/>
</dbReference>
<evidence type="ECO:0000313" key="14">
    <source>
        <dbReference type="Proteomes" id="UP000249829"/>
    </source>
</evidence>
<dbReference type="Pfam" id="PF01663">
    <property type="entry name" value="Phosphodiest"/>
    <property type="match status" value="1"/>
</dbReference>
<feature type="transmembrane region" description="Helical" evidence="11">
    <location>
        <begin position="12"/>
        <end position="30"/>
    </location>
</feature>
<dbReference type="GO" id="GO:0051377">
    <property type="term" value="F:mannose-ethanolamine phosphotransferase activity"/>
    <property type="evidence" value="ECO:0007669"/>
    <property type="project" value="InterPro"/>
</dbReference>
<evidence type="ECO:0000256" key="8">
    <source>
        <dbReference type="ARBA" id="ARBA00022989"/>
    </source>
</evidence>
<keyword evidence="9 11" id="KW-0472">Membrane</keyword>
<feature type="transmembrane region" description="Helical" evidence="11">
    <location>
        <begin position="896"/>
        <end position="914"/>
    </location>
</feature>
<comment type="similarity">
    <text evidence="3">Belongs to the PIGG/PIGN/PIGO family. PIGO subfamily.</text>
</comment>
<evidence type="ECO:0000256" key="5">
    <source>
        <dbReference type="ARBA" id="ARBA00022679"/>
    </source>
</evidence>
<evidence type="ECO:0000256" key="2">
    <source>
        <dbReference type="ARBA" id="ARBA00004687"/>
    </source>
</evidence>
<dbReference type="GO" id="GO:0005789">
    <property type="term" value="C:endoplasmic reticulum membrane"/>
    <property type="evidence" value="ECO:0007669"/>
    <property type="project" value="UniProtKB-SubCell"/>
</dbReference>
<feature type="transmembrane region" description="Helical" evidence="11">
    <location>
        <begin position="926"/>
        <end position="946"/>
    </location>
</feature>
<evidence type="ECO:0000256" key="6">
    <source>
        <dbReference type="ARBA" id="ARBA00022692"/>
    </source>
</evidence>
<reference evidence="13 14" key="1">
    <citation type="submission" date="2018-02" db="EMBL/GenBank/DDBJ databases">
        <title>The genomes of Aspergillus section Nigri reveals drivers in fungal speciation.</title>
        <authorList>
            <consortium name="DOE Joint Genome Institute"/>
            <person name="Vesth T.C."/>
            <person name="Nybo J."/>
            <person name="Theobald S."/>
            <person name="Brandl J."/>
            <person name="Frisvad J.C."/>
            <person name="Nielsen K.F."/>
            <person name="Lyhne E.K."/>
            <person name="Kogle M.E."/>
            <person name="Kuo A."/>
            <person name="Riley R."/>
            <person name="Clum A."/>
            <person name="Nolan M."/>
            <person name="Lipzen A."/>
            <person name="Salamov A."/>
            <person name="Henrissat B."/>
            <person name="Wiebenga A."/>
            <person name="De vries R.P."/>
            <person name="Grigoriev I.V."/>
            <person name="Mortensen U.H."/>
            <person name="Andersen M.R."/>
            <person name="Baker S.E."/>
        </authorList>
    </citation>
    <scope>NUCLEOTIDE SEQUENCE [LARGE SCALE GENOMIC DNA]</scope>
    <source>
        <strain evidence="13 14">CBS 115571</strain>
    </source>
</reference>
<evidence type="ECO:0000256" key="4">
    <source>
        <dbReference type="ARBA" id="ARBA00022502"/>
    </source>
</evidence>
<evidence type="ECO:0000256" key="10">
    <source>
        <dbReference type="ARBA" id="ARBA00023180"/>
    </source>
</evidence>
<feature type="transmembrane region" description="Helical" evidence="11">
    <location>
        <begin position="811"/>
        <end position="832"/>
    </location>
</feature>
<dbReference type="InterPro" id="IPR002591">
    <property type="entry name" value="Phosphodiest/P_Trfase"/>
</dbReference>
<gene>
    <name evidence="13" type="ORF">BO99DRAFT_353378</name>
</gene>
<dbReference type="Pfam" id="PF19316">
    <property type="entry name" value="PIGO_PIGG"/>
    <property type="match status" value="1"/>
</dbReference>
<feature type="transmembrane region" description="Helical" evidence="11">
    <location>
        <begin position="615"/>
        <end position="642"/>
    </location>
</feature>
<feature type="transmembrane region" description="Helical" evidence="11">
    <location>
        <begin position="549"/>
        <end position="569"/>
    </location>
</feature>
<accession>A0A2V5IRA9</accession>
<evidence type="ECO:0000256" key="11">
    <source>
        <dbReference type="SAM" id="Phobius"/>
    </source>
</evidence>
<evidence type="ECO:0000256" key="3">
    <source>
        <dbReference type="ARBA" id="ARBA00008695"/>
    </source>
</evidence>
<feature type="transmembrane region" description="Helical" evidence="11">
    <location>
        <begin position="772"/>
        <end position="799"/>
    </location>
</feature>
<dbReference type="Gene3D" id="3.40.720.10">
    <property type="entry name" value="Alkaline Phosphatase, subunit A"/>
    <property type="match status" value="1"/>
</dbReference>
<evidence type="ECO:0000313" key="13">
    <source>
        <dbReference type="EMBL" id="PYI22436.1"/>
    </source>
</evidence>
<comment type="subcellular location">
    <subcellularLocation>
        <location evidence="1">Endoplasmic reticulum membrane</location>
        <topology evidence="1">Multi-pass membrane protein</topology>
    </subcellularLocation>
</comment>
<dbReference type="InterPro" id="IPR017850">
    <property type="entry name" value="Alkaline_phosphatase_core_sf"/>
</dbReference>
<protein>
    <submittedName>
        <fullName evidence="13">Alkaline phosphatase-like protein</fullName>
    </submittedName>
</protein>
<dbReference type="EMBL" id="KZ825110">
    <property type="protein sequence ID" value="PYI22436.1"/>
    <property type="molecule type" value="Genomic_DNA"/>
</dbReference>
<dbReference type="Proteomes" id="UP000249829">
    <property type="component" value="Unassembled WGS sequence"/>
</dbReference>
<feature type="transmembrane region" description="Helical" evidence="11">
    <location>
        <begin position="699"/>
        <end position="716"/>
    </location>
</feature>
<name>A0A2V5IRA9_ASPV1</name>
<dbReference type="GO" id="GO:0006506">
    <property type="term" value="P:GPI anchor biosynthetic process"/>
    <property type="evidence" value="ECO:0007669"/>
    <property type="project" value="UniProtKB-UniPathway"/>
</dbReference>
<evidence type="ECO:0000256" key="9">
    <source>
        <dbReference type="ARBA" id="ARBA00023136"/>
    </source>
</evidence>
<keyword evidence="10" id="KW-0325">Glycoprotein</keyword>
<dbReference type="OMA" id="DHGMDEN"/>
<dbReference type="InterPro" id="IPR039524">
    <property type="entry name" value="PIGO/GPI13"/>
</dbReference>
<sequence length="947" mass="104296">MATATIFHRRQFSLFFLWVCLVHLAGLYFFTKGFLLTRQILESRSTCEGPPRDFWPDHDHDRSPSANGHADGCWLRPTFKKAVILIIDALRYDFTIPYSPSIQAAEEKPYHNALTVLHTLASERPRNALLLPFLADPPTTTLQRLKALTTGTLPTFIEAGSNFAGSALAEDNLLDQLLAFPLSSYPSSSSFASSDHNPKQRRLVHLGDDTWLKLYPDHFLPHFSHPFPSFVVEDLHTVDTGVTAHLLPLLRNDTLRHEWDVIVGHFLGVDHVGHRFGAAHPLMRDKLQQMGAVVREVVAALDDAGEETLLVVMGDHGMDENGNHGGETLEEVLAAVWLYSPRAWVGRRITGDGDTHDEGKAAVPQVDIVPTLALLLGVPIPFNNLGRPIEEVFASGSGGSDGQREEINWERLVRANALAAAQMERFHAEYTRLHGSHKSGVEVRIGGFIQGDIDYGDEGSLQRAYWGLREYQAEMLKGYRRVWAQFNVLNMVEGVVILLLCLVAMVCALVDGSCFDRPGIKSKAAFAGSMVGVSAAAAHFVYADPAFHVVVESLILGTTIASLTGLIAGADCNAVRRCWQFGLSIGKLQAMLFPLALAAGFASNSYTIWEDEILLFFLSSFGICTLASATQPTSSVLFLLLTRLASYSRLCREEQLSSCRTTFYRLENYIPWRILAPFLTVFAILSASKGLRNRFKNAWNTLYIPALFLHILFWTLQTASEQGWLANIITDYTSKTICIVIARIVLLVGLFGLGSVLLSSNHSDKPHILTTAILLICILVSPPTSGVLLACLYSQLLLLPRTTNHRVGPAIAALLGSFYFFTTGHNATFASIQWKAAYTGFRDVVYPWSPLLVGMNTFAGPVLAACAVPFFFAPFDSSSSPKSMEARAQMILAHGIVYTLWAAATAIWACLLRRHLMLFAIFCPRFLLAGVLVGVVDVIGLVNSFVM</sequence>
<evidence type="ECO:0000259" key="12">
    <source>
        <dbReference type="Pfam" id="PF19316"/>
    </source>
</evidence>
<dbReference type="STRING" id="1450538.A0A2V5IRA9"/>
<feature type="transmembrane region" description="Helical" evidence="11">
    <location>
        <begin position="590"/>
        <end position="609"/>
    </location>
</feature>
<dbReference type="CDD" id="cd16023">
    <property type="entry name" value="GPI_EPT_3"/>
    <property type="match status" value="1"/>
</dbReference>
<keyword evidence="5" id="KW-0808">Transferase</keyword>
<keyword evidence="8 11" id="KW-1133">Transmembrane helix</keyword>
<feature type="transmembrane region" description="Helical" evidence="11">
    <location>
        <begin position="852"/>
        <end position="875"/>
    </location>
</feature>
<feature type="transmembrane region" description="Helical" evidence="11">
    <location>
        <begin position="494"/>
        <end position="512"/>
    </location>
</feature>
<comment type="pathway">
    <text evidence="2">Glycolipid biosynthesis; glycosylphosphatidylinositol-anchor biosynthesis.</text>
</comment>
<keyword evidence="7" id="KW-0256">Endoplasmic reticulum</keyword>
<organism evidence="13 14">
    <name type="scientific">Aspergillus violaceofuscus (strain CBS 115571)</name>
    <dbReference type="NCBI Taxonomy" id="1450538"/>
    <lineage>
        <taxon>Eukaryota</taxon>
        <taxon>Fungi</taxon>
        <taxon>Dikarya</taxon>
        <taxon>Ascomycota</taxon>
        <taxon>Pezizomycotina</taxon>
        <taxon>Eurotiomycetes</taxon>
        <taxon>Eurotiomycetidae</taxon>
        <taxon>Eurotiales</taxon>
        <taxon>Aspergillaceae</taxon>
        <taxon>Aspergillus</taxon>
    </lineage>
</organism>